<dbReference type="GO" id="GO:0005886">
    <property type="term" value="C:plasma membrane"/>
    <property type="evidence" value="ECO:0007669"/>
    <property type="project" value="TreeGrafter"/>
</dbReference>
<evidence type="ECO:0000256" key="3">
    <source>
        <dbReference type="ARBA" id="ARBA00022960"/>
    </source>
</evidence>
<dbReference type="PANTHER" id="PTHR34138">
    <property type="entry name" value="CELL SHAPE-DETERMINING PROTEIN MREC"/>
    <property type="match status" value="1"/>
</dbReference>
<keyword evidence="3" id="KW-0133">Cell shape</keyword>
<dbReference type="InterPro" id="IPR007221">
    <property type="entry name" value="MreC"/>
</dbReference>
<protein>
    <recommendedName>
        <fullName evidence="2">Cell shape-determining protein MreC</fullName>
    </recommendedName>
    <alternativeName>
        <fullName evidence="4">Cell shape protein MreC</fullName>
    </alternativeName>
</protein>
<evidence type="ECO:0000313" key="7">
    <source>
        <dbReference type="EMBL" id="OGC54152.1"/>
    </source>
</evidence>
<feature type="domain" description="Rod shape-determining protein MreC beta-barrel core" evidence="6">
    <location>
        <begin position="114"/>
        <end position="261"/>
    </location>
</feature>
<reference evidence="7 8" key="1">
    <citation type="journal article" date="2016" name="Nat. Commun.">
        <title>Thousands of microbial genomes shed light on interconnected biogeochemical processes in an aquifer system.</title>
        <authorList>
            <person name="Anantharaman K."/>
            <person name="Brown C.T."/>
            <person name="Hug L.A."/>
            <person name="Sharon I."/>
            <person name="Castelle C.J."/>
            <person name="Probst A.J."/>
            <person name="Thomas B.C."/>
            <person name="Singh A."/>
            <person name="Wilkins M.J."/>
            <person name="Karaoz U."/>
            <person name="Brodie E.L."/>
            <person name="Williams K.H."/>
            <person name="Hubbard S.S."/>
            <person name="Banfield J.F."/>
        </authorList>
    </citation>
    <scope>NUCLEOTIDE SEQUENCE [LARGE SCALE GENOMIC DNA]</scope>
</reference>
<dbReference type="STRING" id="1802620.A3D91_02200"/>
<dbReference type="GO" id="GO:0008360">
    <property type="term" value="P:regulation of cell shape"/>
    <property type="evidence" value="ECO:0007669"/>
    <property type="project" value="UniProtKB-KW"/>
</dbReference>
<proteinExistence type="inferred from homology"/>
<comment type="similarity">
    <text evidence="1">Belongs to the MreC family.</text>
</comment>
<sequence>MKFVLVSFFVLILGFIKVLEPLRGPVQYLFTPMQLGLSEMALEIRDSAIFYLNINDLRGQNIHLMEEVEDLKSVILELKEIQEENTVLKEQLSIGESSGLGSSTRDKTIQMANVLGNPTDLSETSVILDKGRRQGVSERDNVVVGRFLVGIIEEVFEERSLVKLLTSPDVSIAVMDVDSANKTEGISSGDYGTAVVMKRILPNEEIRVGDYIVTSGKDGKFFPFLGVGRVREISQVEVEPLKSAVLDTFVNVSKVRKVFILNMK</sequence>
<keyword evidence="5" id="KW-0175">Coiled coil</keyword>
<comment type="caution">
    <text evidence="7">The sequence shown here is derived from an EMBL/GenBank/DDBJ whole genome shotgun (WGS) entry which is preliminary data.</text>
</comment>
<dbReference type="Pfam" id="PF04085">
    <property type="entry name" value="MreC"/>
    <property type="match status" value="1"/>
</dbReference>
<gene>
    <name evidence="7" type="ORF">A3D91_02200</name>
</gene>
<evidence type="ECO:0000256" key="5">
    <source>
        <dbReference type="SAM" id="Coils"/>
    </source>
</evidence>
<dbReference type="InterPro" id="IPR042177">
    <property type="entry name" value="Cell/Rod_1"/>
</dbReference>
<organism evidence="7 8">
    <name type="scientific">candidate division WWE3 bacterium RIFCSPHIGHO2_02_FULL_38_14</name>
    <dbReference type="NCBI Taxonomy" id="1802620"/>
    <lineage>
        <taxon>Bacteria</taxon>
        <taxon>Katanobacteria</taxon>
    </lineage>
</organism>
<dbReference type="PANTHER" id="PTHR34138:SF1">
    <property type="entry name" value="CELL SHAPE-DETERMINING PROTEIN MREC"/>
    <property type="match status" value="1"/>
</dbReference>
<accession>A0A1F4VAC2</accession>
<evidence type="ECO:0000313" key="8">
    <source>
        <dbReference type="Proteomes" id="UP000178127"/>
    </source>
</evidence>
<evidence type="ECO:0000256" key="1">
    <source>
        <dbReference type="ARBA" id="ARBA00009369"/>
    </source>
</evidence>
<evidence type="ECO:0000256" key="2">
    <source>
        <dbReference type="ARBA" id="ARBA00013855"/>
    </source>
</evidence>
<dbReference type="Gene3D" id="2.40.10.350">
    <property type="entry name" value="Rod shape-determining protein MreC, domain 2"/>
    <property type="match status" value="1"/>
</dbReference>
<name>A0A1F4VAC2_UNCKA</name>
<dbReference type="InterPro" id="IPR042175">
    <property type="entry name" value="Cell/Rod_MreC_2"/>
</dbReference>
<dbReference type="Gene3D" id="2.40.10.340">
    <property type="entry name" value="Rod shape-determining protein MreC, domain 1"/>
    <property type="match status" value="1"/>
</dbReference>
<dbReference type="InterPro" id="IPR055342">
    <property type="entry name" value="MreC_beta-barrel_core"/>
</dbReference>
<dbReference type="Proteomes" id="UP000178127">
    <property type="component" value="Unassembled WGS sequence"/>
</dbReference>
<dbReference type="PIRSF" id="PIRSF038471">
    <property type="entry name" value="MreC"/>
    <property type="match status" value="1"/>
</dbReference>
<evidence type="ECO:0000256" key="4">
    <source>
        <dbReference type="ARBA" id="ARBA00032089"/>
    </source>
</evidence>
<evidence type="ECO:0000259" key="6">
    <source>
        <dbReference type="Pfam" id="PF04085"/>
    </source>
</evidence>
<dbReference type="EMBL" id="MEVD01000005">
    <property type="protein sequence ID" value="OGC54152.1"/>
    <property type="molecule type" value="Genomic_DNA"/>
</dbReference>
<feature type="coiled-coil region" evidence="5">
    <location>
        <begin position="54"/>
        <end position="91"/>
    </location>
</feature>
<dbReference type="AlphaFoldDB" id="A0A1F4VAC2"/>